<comment type="catalytic activity">
    <reaction evidence="9">
        <text>Release of signal peptides from bacterial membrane prolipoproteins. Hydrolyzes -Xaa-Yaa-Zaa-|-(S,diacylglyceryl)Cys-, in which Xaa is hydrophobic (preferably Leu), and Yaa (Ala or Ser) and Zaa (Gly or Ala) have small, neutral side chains.</text>
        <dbReference type="EC" id="3.4.23.36"/>
    </reaction>
</comment>
<comment type="caution">
    <text evidence="9">Lacks conserved residue(s) required for the propagation of feature annotation.</text>
</comment>
<sequence length="165" mass="17216">MGHVRRDYGMVLAWAAGTLAVDQAAKWAVSRWLGPGESVGVAGRLIRLTHVTNPGAAFGLFQGRQELFVAATLLVFVLAVVMAGRVGPKSGLALAGLGLAAGGAAGNLVDRLRTGSVIDFIDLSVWPVFNLADTGIVVGVALLFWYLVRHHAPAVSAEGDSRSRS</sequence>
<evidence type="ECO:0000256" key="5">
    <source>
        <dbReference type="ARBA" id="ARBA00022750"/>
    </source>
</evidence>
<comment type="pathway">
    <text evidence="9">Protein modification; lipoprotein biosynthesis (signal peptide cleavage).</text>
</comment>
<feature type="transmembrane region" description="Helical" evidence="9">
    <location>
        <begin position="129"/>
        <end position="148"/>
    </location>
</feature>
<comment type="function">
    <text evidence="9">This protein specifically catalyzes the removal of signal peptides from prolipoproteins.</text>
</comment>
<evidence type="ECO:0000313" key="11">
    <source>
        <dbReference type="EMBL" id="WRP18380.1"/>
    </source>
</evidence>
<evidence type="ECO:0000256" key="7">
    <source>
        <dbReference type="ARBA" id="ARBA00022989"/>
    </source>
</evidence>
<evidence type="ECO:0000256" key="1">
    <source>
        <dbReference type="ARBA" id="ARBA00006139"/>
    </source>
</evidence>
<reference evidence="11 12" key="1">
    <citation type="journal article" date="2024" name="Front. Microbiol.">
        <title>Novel thermophilic genera Geochorda gen. nov. and Carboxydochorda gen. nov. from the deep terrestrial subsurface reveal the ecophysiological diversity in the class Limnochordia.</title>
        <authorList>
            <person name="Karnachuk O.V."/>
            <person name="Lukina A.P."/>
            <person name="Avakyan M.R."/>
            <person name="Kadnikov V.V."/>
            <person name="Begmatov S."/>
            <person name="Beletsky A.V."/>
            <person name="Vlasova K.G."/>
            <person name="Novikov A.A."/>
            <person name="Shcherbakova V.A."/>
            <person name="Mardanov A.V."/>
            <person name="Ravin N.V."/>
        </authorList>
    </citation>
    <scope>NUCLEOTIDE SEQUENCE [LARGE SCALE GENOMIC DNA]</scope>
    <source>
        <strain evidence="11 12">L945</strain>
    </source>
</reference>
<keyword evidence="7 9" id="KW-1133">Transmembrane helix</keyword>
<dbReference type="RefSeq" id="WP_324717653.1">
    <property type="nucleotide sequence ID" value="NZ_CP141615.1"/>
</dbReference>
<evidence type="ECO:0000256" key="3">
    <source>
        <dbReference type="ARBA" id="ARBA00022670"/>
    </source>
</evidence>
<gene>
    <name evidence="9 11" type="primary">lspA</name>
    <name evidence="11" type="ORF">U7230_05055</name>
</gene>
<keyword evidence="5 9" id="KW-0064">Aspartyl protease</keyword>
<keyword evidence="6 9" id="KW-0378">Hydrolase</keyword>
<dbReference type="Pfam" id="PF01252">
    <property type="entry name" value="Peptidase_A8"/>
    <property type="match status" value="1"/>
</dbReference>
<evidence type="ECO:0000256" key="6">
    <source>
        <dbReference type="ARBA" id="ARBA00022801"/>
    </source>
</evidence>
<dbReference type="GO" id="GO:0004190">
    <property type="term" value="F:aspartic-type endopeptidase activity"/>
    <property type="evidence" value="ECO:0007669"/>
    <property type="project" value="UniProtKB-EC"/>
</dbReference>
<feature type="transmembrane region" description="Helical" evidence="9">
    <location>
        <begin position="67"/>
        <end position="84"/>
    </location>
</feature>
<name>A0ABZ1C0K9_9FIRM</name>
<dbReference type="EC" id="3.4.23.36" evidence="9"/>
<keyword evidence="8 9" id="KW-0472">Membrane</keyword>
<dbReference type="HAMAP" id="MF_00161">
    <property type="entry name" value="LspA"/>
    <property type="match status" value="1"/>
</dbReference>
<comment type="similarity">
    <text evidence="1 9 10">Belongs to the peptidase A8 family.</text>
</comment>
<dbReference type="NCBIfam" id="TIGR00077">
    <property type="entry name" value="lspA"/>
    <property type="match status" value="1"/>
</dbReference>
<accession>A0ABZ1C0K9</accession>
<dbReference type="EMBL" id="CP141615">
    <property type="protein sequence ID" value="WRP18380.1"/>
    <property type="molecule type" value="Genomic_DNA"/>
</dbReference>
<dbReference type="PRINTS" id="PR00781">
    <property type="entry name" value="LIPOSIGPTASE"/>
</dbReference>
<proteinExistence type="inferred from homology"/>
<evidence type="ECO:0000256" key="9">
    <source>
        <dbReference type="HAMAP-Rule" id="MF_00161"/>
    </source>
</evidence>
<dbReference type="PANTHER" id="PTHR33695">
    <property type="entry name" value="LIPOPROTEIN SIGNAL PEPTIDASE"/>
    <property type="match status" value="1"/>
</dbReference>
<keyword evidence="12" id="KW-1185">Reference proteome</keyword>
<evidence type="ECO:0000256" key="2">
    <source>
        <dbReference type="ARBA" id="ARBA00022475"/>
    </source>
</evidence>
<feature type="active site" evidence="9">
    <location>
        <position position="119"/>
    </location>
</feature>
<organism evidence="11 12">
    <name type="scientific">Carboxydichorda subterranea</name>
    <dbReference type="NCBI Taxonomy" id="3109565"/>
    <lineage>
        <taxon>Bacteria</taxon>
        <taxon>Bacillati</taxon>
        <taxon>Bacillota</taxon>
        <taxon>Limnochordia</taxon>
        <taxon>Limnochordales</taxon>
        <taxon>Geochordaceae</taxon>
        <taxon>Carboxydichorda</taxon>
    </lineage>
</organism>
<evidence type="ECO:0000256" key="10">
    <source>
        <dbReference type="RuleBase" id="RU004181"/>
    </source>
</evidence>
<comment type="subcellular location">
    <subcellularLocation>
        <location evidence="9">Cell membrane</location>
        <topology evidence="9">Multi-pass membrane protein</topology>
    </subcellularLocation>
</comment>
<dbReference type="Proteomes" id="UP001332192">
    <property type="component" value="Chromosome"/>
</dbReference>
<evidence type="ECO:0000256" key="8">
    <source>
        <dbReference type="ARBA" id="ARBA00023136"/>
    </source>
</evidence>
<keyword evidence="3 9" id="KW-0645">Protease</keyword>
<feature type="active site" evidence="9">
    <location>
        <position position="133"/>
    </location>
</feature>
<evidence type="ECO:0000256" key="4">
    <source>
        <dbReference type="ARBA" id="ARBA00022692"/>
    </source>
</evidence>
<keyword evidence="4 9" id="KW-0812">Transmembrane</keyword>
<protein>
    <recommendedName>
        <fullName evidence="9">Lipoprotein signal peptidase</fullName>
        <ecNumber evidence="9">3.4.23.36</ecNumber>
    </recommendedName>
    <alternativeName>
        <fullName evidence="9">Prolipoprotein signal peptidase</fullName>
    </alternativeName>
    <alternativeName>
        <fullName evidence="9">Signal peptidase II</fullName>
        <shortName evidence="9">SPase II</shortName>
    </alternativeName>
</protein>
<dbReference type="InterPro" id="IPR001872">
    <property type="entry name" value="Peptidase_A8"/>
</dbReference>
<dbReference type="PANTHER" id="PTHR33695:SF1">
    <property type="entry name" value="LIPOPROTEIN SIGNAL PEPTIDASE"/>
    <property type="match status" value="1"/>
</dbReference>
<evidence type="ECO:0000313" key="12">
    <source>
        <dbReference type="Proteomes" id="UP001332192"/>
    </source>
</evidence>
<keyword evidence="2 9" id="KW-1003">Cell membrane</keyword>